<evidence type="ECO:0000313" key="4">
    <source>
        <dbReference type="Proteomes" id="UP000320876"/>
    </source>
</evidence>
<name>A0A542DJ40_AMYCI</name>
<dbReference type="PROSITE" id="PS51318">
    <property type="entry name" value="TAT"/>
    <property type="match status" value="1"/>
</dbReference>
<dbReference type="RefSeq" id="WP_141998594.1">
    <property type="nucleotide sequence ID" value="NZ_VFML01000001.1"/>
</dbReference>
<gene>
    <name evidence="3" type="ORF">FB471_2867</name>
</gene>
<protein>
    <recommendedName>
        <fullName evidence="5">Secreted protein</fullName>
    </recommendedName>
</protein>
<feature type="transmembrane region" description="Helical" evidence="1">
    <location>
        <begin position="223"/>
        <end position="245"/>
    </location>
</feature>
<proteinExistence type="predicted"/>
<evidence type="ECO:0008006" key="5">
    <source>
        <dbReference type="Google" id="ProtNLM"/>
    </source>
</evidence>
<dbReference type="EMBL" id="VFML01000001">
    <property type="protein sequence ID" value="TQJ03117.1"/>
    <property type="molecule type" value="Genomic_DNA"/>
</dbReference>
<dbReference type="NCBIfam" id="NF040603">
    <property type="entry name" value="choice_anch_P"/>
    <property type="match status" value="1"/>
</dbReference>
<keyword evidence="1" id="KW-1133">Transmembrane helix</keyword>
<evidence type="ECO:0000256" key="1">
    <source>
        <dbReference type="SAM" id="Phobius"/>
    </source>
</evidence>
<dbReference type="OrthoDB" id="3686194at2"/>
<comment type="caution">
    <text evidence="3">The sequence shown here is derived from an EMBL/GenBank/DDBJ whole genome shotgun (WGS) entry which is preliminary data.</text>
</comment>
<keyword evidence="1" id="KW-0472">Membrane</keyword>
<evidence type="ECO:0000256" key="2">
    <source>
        <dbReference type="SAM" id="SignalP"/>
    </source>
</evidence>
<keyword evidence="2" id="KW-0732">Signal</keyword>
<organism evidence="3 4">
    <name type="scientific">Amycolatopsis cihanbeyliensis</name>
    <dbReference type="NCBI Taxonomy" id="1128664"/>
    <lineage>
        <taxon>Bacteria</taxon>
        <taxon>Bacillati</taxon>
        <taxon>Actinomycetota</taxon>
        <taxon>Actinomycetes</taxon>
        <taxon>Pseudonocardiales</taxon>
        <taxon>Pseudonocardiaceae</taxon>
        <taxon>Amycolatopsis</taxon>
    </lineage>
</organism>
<feature type="chain" id="PRO_5021974717" description="Secreted protein" evidence="2">
    <location>
        <begin position="30"/>
        <end position="264"/>
    </location>
</feature>
<sequence length="264" mass="26207">MKTHTWRRTGLLVIATAATVLAGAAPAAAAPGDASAYGARLNVTLVGADAVNLGPFAEVSTAGQYGTFTNTFAGVDAPGILSTGVIETEATFDEQTGAVSSRATTADVDLPVLSALPFVDPAGAEAITAECMATEEGVSGSSTLAGLNLGGLADVAVEPAANTVVEIRLPLLDTLVGRITLNEQIQNDDGSLTVNAFHLELLAAPLGTGDLVISSATCGPAGLPIPLASGAGLWIGLGLLGAAAIPATIHFVRKRGATNADVPA</sequence>
<dbReference type="InterPro" id="IPR006311">
    <property type="entry name" value="TAT_signal"/>
</dbReference>
<reference evidence="3 4" key="1">
    <citation type="submission" date="2019-06" db="EMBL/GenBank/DDBJ databases">
        <title>Sequencing the genomes of 1000 actinobacteria strains.</title>
        <authorList>
            <person name="Klenk H.-P."/>
        </authorList>
    </citation>
    <scope>NUCLEOTIDE SEQUENCE [LARGE SCALE GENOMIC DNA]</scope>
    <source>
        <strain evidence="3 4">DSM 45679</strain>
    </source>
</reference>
<evidence type="ECO:0000313" key="3">
    <source>
        <dbReference type="EMBL" id="TQJ03117.1"/>
    </source>
</evidence>
<feature type="signal peptide" evidence="2">
    <location>
        <begin position="1"/>
        <end position="29"/>
    </location>
</feature>
<dbReference type="AlphaFoldDB" id="A0A542DJ40"/>
<accession>A0A542DJ40</accession>
<dbReference type="Proteomes" id="UP000320876">
    <property type="component" value="Unassembled WGS sequence"/>
</dbReference>
<keyword evidence="1" id="KW-0812">Transmembrane</keyword>
<keyword evidence="4" id="KW-1185">Reference proteome</keyword>